<keyword evidence="3" id="KW-0812">Transmembrane</keyword>
<dbReference type="EMBL" id="WBUI01000001">
    <property type="protein sequence ID" value="KAB2935205.1"/>
    <property type="molecule type" value="Genomic_DNA"/>
</dbReference>
<keyword evidence="4" id="KW-1133">Transmembrane helix</keyword>
<evidence type="ECO:0000256" key="2">
    <source>
        <dbReference type="ARBA" id="ARBA00008854"/>
    </source>
</evidence>
<accession>A0A833H532</accession>
<dbReference type="Gene3D" id="1.20.1440.20">
    <property type="entry name" value="LemA-like domain"/>
    <property type="match status" value="1"/>
</dbReference>
<dbReference type="GO" id="GO:0016020">
    <property type="term" value="C:membrane"/>
    <property type="evidence" value="ECO:0007669"/>
    <property type="project" value="UniProtKB-SubCell"/>
</dbReference>
<dbReference type="SUPFAM" id="SSF140478">
    <property type="entry name" value="LemA-like"/>
    <property type="match status" value="1"/>
</dbReference>
<dbReference type="AlphaFoldDB" id="A0A833H532"/>
<name>A0A833H532_9LEPT</name>
<dbReference type="PANTHER" id="PTHR34478:SF2">
    <property type="entry name" value="MEMBRANE PROTEIN"/>
    <property type="match status" value="1"/>
</dbReference>
<dbReference type="Proteomes" id="UP000460298">
    <property type="component" value="Unassembled WGS sequence"/>
</dbReference>
<reference evidence="7 8" key="1">
    <citation type="submission" date="2019-10" db="EMBL/GenBank/DDBJ databases">
        <title>Extracellular Electron Transfer in a Candidatus Methanoperedens spp. Enrichment Culture.</title>
        <authorList>
            <person name="Berger S."/>
            <person name="Rangel Shaw D."/>
            <person name="Berben T."/>
            <person name="In 'T Zandt M."/>
            <person name="Frank J."/>
            <person name="Reimann J."/>
            <person name="Jetten M.S.M."/>
            <person name="Welte C.U."/>
        </authorList>
    </citation>
    <scope>NUCLEOTIDE SEQUENCE [LARGE SCALE GENOMIC DNA]</scope>
    <source>
        <strain evidence="7">SB12</strain>
    </source>
</reference>
<evidence type="ECO:0000256" key="1">
    <source>
        <dbReference type="ARBA" id="ARBA00004167"/>
    </source>
</evidence>
<dbReference type="OrthoDB" id="9804152at2"/>
<protein>
    <submittedName>
        <fullName evidence="7">LemA family protein</fullName>
    </submittedName>
</protein>
<keyword evidence="6" id="KW-0732">Signal</keyword>
<evidence type="ECO:0000313" key="8">
    <source>
        <dbReference type="Proteomes" id="UP000460298"/>
    </source>
</evidence>
<gene>
    <name evidence="7" type="ORF">F9K24_00320</name>
</gene>
<evidence type="ECO:0000313" key="7">
    <source>
        <dbReference type="EMBL" id="KAB2935205.1"/>
    </source>
</evidence>
<proteinExistence type="inferred from homology"/>
<dbReference type="InterPro" id="IPR007156">
    <property type="entry name" value="MamQ_LemA"/>
</dbReference>
<keyword evidence="5" id="KW-0472">Membrane</keyword>
<evidence type="ECO:0000256" key="6">
    <source>
        <dbReference type="SAM" id="SignalP"/>
    </source>
</evidence>
<dbReference type="InterPro" id="IPR023353">
    <property type="entry name" value="LemA-like_dom_sf"/>
</dbReference>
<dbReference type="PANTHER" id="PTHR34478">
    <property type="entry name" value="PROTEIN LEMA"/>
    <property type="match status" value="1"/>
</dbReference>
<evidence type="ECO:0000256" key="3">
    <source>
        <dbReference type="ARBA" id="ARBA00022692"/>
    </source>
</evidence>
<feature type="chain" id="PRO_5032595198" evidence="6">
    <location>
        <begin position="25"/>
        <end position="202"/>
    </location>
</feature>
<comment type="caution">
    <text evidence="7">The sequence shown here is derived from an EMBL/GenBank/DDBJ whole genome shotgun (WGS) entry which is preliminary data.</text>
</comment>
<comment type="similarity">
    <text evidence="2">Belongs to the LemA family.</text>
</comment>
<feature type="signal peptide" evidence="6">
    <location>
        <begin position="1"/>
        <end position="24"/>
    </location>
</feature>
<dbReference type="RefSeq" id="WP_002773947.1">
    <property type="nucleotide sequence ID" value="NZ_JQDG01000017.1"/>
</dbReference>
<sequence>MTQSFLRKALKIAGLLLVTASVSNCGYNQIQVQDEQVNAAWSEVVNQYQRRFDLIPNLVEVVKGYAKHEKEVLTAVTEARSRVGSIQATPELVNNPQAFQQFQNAQGELTGALQRLMVVVENYPDLKANENFRDLQAQIEGTENRITVARKRYIESVQAYNTTIRVFPNVITAKIFGYQTKPNFSVENEGQISKPPAVNFSN</sequence>
<dbReference type="Pfam" id="PF04011">
    <property type="entry name" value="LemA"/>
    <property type="match status" value="1"/>
</dbReference>
<organism evidence="7 8">
    <name type="scientific">Leptonema illini</name>
    <dbReference type="NCBI Taxonomy" id="183"/>
    <lineage>
        <taxon>Bacteria</taxon>
        <taxon>Pseudomonadati</taxon>
        <taxon>Spirochaetota</taxon>
        <taxon>Spirochaetia</taxon>
        <taxon>Leptospirales</taxon>
        <taxon>Leptospiraceae</taxon>
        <taxon>Leptonema</taxon>
    </lineage>
</organism>
<comment type="subcellular location">
    <subcellularLocation>
        <location evidence="1">Membrane</location>
        <topology evidence="1">Single-pass membrane protein</topology>
    </subcellularLocation>
</comment>
<evidence type="ECO:0000256" key="5">
    <source>
        <dbReference type="ARBA" id="ARBA00023136"/>
    </source>
</evidence>
<evidence type="ECO:0000256" key="4">
    <source>
        <dbReference type="ARBA" id="ARBA00022989"/>
    </source>
</evidence>